<dbReference type="PANTHER" id="PTHR43432">
    <property type="entry name" value="SLR0285 PROTEIN"/>
    <property type="match status" value="1"/>
</dbReference>
<name>A0A414YV20_9BACE</name>
<organism evidence="4 5">
    <name type="scientific">Bacteroides caccae</name>
    <dbReference type="NCBI Taxonomy" id="47678"/>
    <lineage>
        <taxon>Bacteria</taxon>
        <taxon>Pseudomonadati</taxon>
        <taxon>Bacteroidota</taxon>
        <taxon>Bacteroidia</taxon>
        <taxon>Bacteroidales</taxon>
        <taxon>Bacteroidaceae</taxon>
        <taxon>Bacteroides</taxon>
    </lineage>
</organism>
<dbReference type="Proteomes" id="UP000283512">
    <property type="component" value="Unassembled WGS sequence"/>
</dbReference>
<comment type="caution">
    <text evidence="4">The sequence shown here is derived from an EMBL/GenBank/DDBJ whole genome shotgun (WGS) entry which is preliminary data.</text>
</comment>
<reference evidence="4 5" key="1">
    <citation type="submission" date="2018-08" db="EMBL/GenBank/DDBJ databases">
        <title>A genome reference for cultivated species of the human gut microbiota.</title>
        <authorList>
            <person name="Zou Y."/>
            <person name="Xue W."/>
            <person name="Luo G."/>
        </authorList>
    </citation>
    <scope>NUCLEOTIDE SEQUENCE [LARGE SCALE GENOMIC DNA]</scope>
    <source>
        <strain evidence="4 5">AM16-49B</strain>
    </source>
</reference>
<keyword evidence="2" id="KW-0408">Iron</keyword>
<evidence type="ECO:0008006" key="6">
    <source>
        <dbReference type="Google" id="ProtNLM"/>
    </source>
</evidence>
<protein>
    <recommendedName>
        <fullName evidence="6">Radical SAM protein</fullName>
    </recommendedName>
</protein>
<dbReference type="GO" id="GO:0051536">
    <property type="term" value="F:iron-sulfur cluster binding"/>
    <property type="evidence" value="ECO:0007669"/>
    <property type="project" value="UniProtKB-KW"/>
</dbReference>
<evidence type="ECO:0000256" key="2">
    <source>
        <dbReference type="ARBA" id="ARBA00023004"/>
    </source>
</evidence>
<proteinExistence type="predicted"/>
<dbReference type="RefSeq" id="WP_054960510.1">
    <property type="nucleotide sequence ID" value="NZ_QRKD01000007.1"/>
</dbReference>
<gene>
    <name evidence="4" type="ORF">DW190_10220</name>
</gene>
<sequence length="250" mass="27875">MKKNDFHGKAIYEPSGKAAEYSNWACNLYNGCPHSCTYCFNDHNIMAGTLGGNIVSLKKSLVDTETAFKIFVSELTRHRETIIKDGGLHFNFVSDPCLPETIELNFRCMDEAQSQGVFCKVLTKRADWLHHPAVQNALSHKGLISVGFTLTGRDDLEPGASSNMERVHAMAELHNAGISTWASIEPVIDPALSFAMIVETLGFCDHYKIGILSGKKDYTPQQIRDFVAQVQSLGHTSVYWKESLREFISK</sequence>
<evidence type="ECO:0000313" key="5">
    <source>
        <dbReference type="Proteomes" id="UP000283512"/>
    </source>
</evidence>
<dbReference type="PANTHER" id="PTHR43432:SF6">
    <property type="entry name" value="RADICAL SAM CORE DOMAIN-CONTAINING PROTEIN"/>
    <property type="match status" value="1"/>
</dbReference>
<evidence type="ECO:0000313" key="4">
    <source>
        <dbReference type="EMBL" id="RHH90794.1"/>
    </source>
</evidence>
<dbReference type="GO" id="GO:0046872">
    <property type="term" value="F:metal ion binding"/>
    <property type="evidence" value="ECO:0007669"/>
    <property type="project" value="UniProtKB-KW"/>
</dbReference>
<dbReference type="EMBL" id="QRKD01000007">
    <property type="protein sequence ID" value="RHH90794.1"/>
    <property type="molecule type" value="Genomic_DNA"/>
</dbReference>
<dbReference type="InterPro" id="IPR040086">
    <property type="entry name" value="MJ0683-like"/>
</dbReference>
<keyword evidence="3" id="KW-0411">Iron-sulfur</keyword>
<keyword evidence="1" id="KW-0479">Metal-binding</keyword>
<evidence type="ECO:0000256" key="3">
    <source>
        <dbReference type="ARBA" id="ARBA00023014"/>
    </source>
</evidence>
<accession>A0A414YV20</accession>
<dbReference type="AlphaFoldDB" id="A0A414YV20"/>
<evidence type="ECO:0000256" key="1">
    <source>
        <dbReference type="ARBA" id="ARBA00022723"/>
    </source>
</evidence>
<dbReference type="Gene3D" id="3.80.30.30">
    <property type="match status" value="1"/>
</dbReference>